<evidence type="ECO:0000256" key="1">
    <source>
        <dbReference type="ARBA" id="ARBA00001933"/>
    </source>
</evidence>
<dbReference type="Pfam" id="PF00202">
    <property type="entry name" value="Aminotran_3"/>
    <property type="match status" value="1"/>
</dbReference>
<comment type="cofactor">
    <cofactor evidence="1">
        <name>pyridoxal 5'-phosphate</name>
        <dbReference type="ChEBI" id="CHEBI:597326"/>
    </cofactor>
</comment>
<feature type="domain" description="Amidohydrolase-related" evidence="3">
    <location>
        <begin position="154"/>
        <end position="328"/>
    </location>
</feature>
<dbReference type="Gene3D" id="3.90.1150.10">
    <property type="entry name" value="Aspartate Aminotransferase, domain 1"/>
    <property type="match status" value="1"/>
</dbReference>
<evidence type="ECO:0000313" key="5">
    <source>
        <dbReference type="Proteomes" id="UP000250369"/>
    </source>
</evidence>
<proteinExistence type="predicted"/>
<dbReference type="InterPro" id="IPR032466">
    <property type="entry name" value="Metal_Hydrolase"/>
</dbReference>
<dbReference type="Gene3D" id="3.40.640.10">
    <property type="entry name" value="Type I PLP-dependent aspartate aminotransferase-like (Major domain)"/>
    <property type="match status" value="1"/>
</dbReference>
<dbReference type="Pfam" id="PF04909">
    <property type="entry name" value="Amidohydro_2"/>
    <property type="match status" value="1"/>
</dbReference>
<dbReference type="SUPFAM" id="SSF53383">
    <property type="entry name" value="PLP-dependent transferases"/>
    <property type="match status" value="1"/>
</dbReference>
<keyword evidence="2" id="KW-0663">Pyridoxal phosphate</keyword>
<dbReference type="OrthoDB" id="9771932at2"/>
<keyword evidence="4" id="KW-0032">Aminotransferase</keyword>
<dbReference type="InterPro" id="IPR015424">
    <property type="entry name" value="PyrdxlP-dep_Trfase"/>
</dbReference>
<dbReference type="GO" id="GO:0008483">
    <property type="term" value="F:transaminase activity"/>
    <property type="evidence" value="ECO:0007669"/>
    <property type="project" value="UniProtKB-KW"/>
</dbReference>
<evidence type="ECO:0000256" key="2">
    <source>
        <dbReference type="ARBA" id="ARBA00022898"/>
    </source>
</evidence>
<dbReference type="InterPro" id="IPR015421">
    <property type="entry name" value="PyrdxlP-dep_Trfase_major"/>
</dbReference>
<dbReference type="GO" id="GO:0030170">
    <property type="term" value="F:pyridoxal phosphate binding"/>
    <property type="evidence" value="ECO:0007669"/>
    <property type="project" value="InterPro"/>
</dbReference>
<evidence type="ECO:0000313" key="4">
    <source>
        <dbReference type="EMBL" id="RAV14838.1"/>
    </source>
</evidence>
<comment type="caution">
    <text evidence="4">The sequence shown here is derived from an EMBL/GenBank/DDBJ whole genome shotgun (WGS) entry which is preliminary data.</text>
</comment>
<dbReference type="EMBL" id="QMFB01000025">
    <property type="protein sequence ID" value="RAV14838.1"/>
    <property type="molecule type" value="Genomic_DNA"/>
</dbReference>
<protein>
    <submittedName>
        <fullName evidence="4">Class III aminotransferase</fullName>
    </submittedName>
</protein>
<evidence type="ECO:0000259" key="3">
    <source>
        <dbReference type="Pfam" id="PF04909"/>
    </source>
</evidence>
<sequence length="772" mass="85898">MEMERQNHYTFTEQDLLIREQLAGFVPERIFDAHAHIWRVKDLHLESESIWTEGGAEMSVTRWRSSVEQLLGRQVLGGLLFPMPSKFCDLDQANRYLIEQLEGETSSRGLLLVSPEYSEEQINLFLQNDKIVGLKPYHCFSSRPTTADSEIDEFLPERFWQLADRHGLILMLHIVKDSALEDPENQRQLRDFCSRYPNAKCVLAHAGRSFHAPHAQSVKTLRGLDNVYFDMSAVCEAEAIAPVLYEFGPEKLMWGSDFPISAIRGRAVTVGNGFFWMQKETLDWERAGRTAPTLVGLESLRALQSAADMIGLNKSDIAHIFYDNAMRLTKLASPQDNRTQQLYRTAKAVIPGGTQLLSKRPEQLAPGKWPAYFSEARGCEVWDLDGKHYYDMSTNGIGSCLLGYRDEAVTRAVRRRINLGSMSTLNPPEEVELAEALLDIHPWAQQVRYTRTGGEACTVAVRIARATTNRSIVAVCGYHGWNDWYLAANLGEDDALKGHLMSGLDPTGVPDELRGTTVTFRANDRQAFNRLIEQYGDRLAAVVMEPCRYDDPESGFLEHVRDTIHRIGGLLIFDEITIGWRLHLGGAHLKLGVHPDIAVLAKALGNGHPIGAVIGTSEAMEGAHRSFISSTYWTESIGPAAALATVERMRTVNVPSIVAEAGSAVMRAWKTYGLQSGLPVHVGEGYPCLAKFEFTGEYASELKTLYTIKMLNRGFLAGTVIYPTLAHTPEIVASYGQAIGEVFAELAGMLNSGDMNELMGVEKALQGFSRLN</sequence>
<dbReference type="PANTHER" id="PTHR43713:SF3">
    <property type="entry name" value="GLUTAMATE-1-SEMIALDEHYDE 2,1-AMINOMUTASE 1, CHLOROPLASTIC-RELATED"/>
    <property type="match status" value="1"/>
</dbReference>
<dbReference type="Gene3D" id="3.20.20.140">
    <property type="entry name" value="Metal-dependent hydrolases"/>
    <property type="match status" value="1"/>
</dbReference>
<keyword evidence="4" id="KW-0808">Transferase</keyword>
<name>A0A329M521_9BACL</name>
<dbReference type="Proteomes" id="UP000250369">
    <property type="component" value="Unassembled WGS sequence"/>
</dbReference>
<keyword evidence="5" id="KW-1185">Reference proteome</keyword>
<accession>A0A329M521</accession>
<dbReference type="RefSeq" id="WP_113034884.1">
    <property type="nucleotide sequence ID" value="NZ_QMFB01000025.1"/>
</dbReference>
<dbReference type="AlphaFoldDB" id="A0A329M521"/>
<dbReference type="SUPFAM" id="SSF51556">
    <property type="entry name" value="Metallo-dependent hydrolases"/>
    <property type="match status" value="1"/>
</dbReference>
<reference evidence="4 5" key="1">
    <citation type="journal article" date="2009" name="Int. J. Syst. Evol. Microbiol.">
        <title>Paenibacillus contaminans sp. nov., isolated from a contaminated laboratory plate.</title>
        <authorList>
            <person name="Chou J.H."/>
            <person name="Lee J.H."/>
            <person name="Lin M.C."/>
            <person name="Chang P.S."/>
            <person name="Arun A.B."/>
            <person name="Young C.C."/>
            <person name="Chen W.M."/>
        </authorList>
    </citation>
    <scope>NUCLEOTIDE SEQUENCE [LARGE SCALE GENOMIC DNA]</scope>
    <source>
        <strain evidence="4 5">CKOBP-6</strain>
    </source>
</reference>
<dbReference type="InterPro" id="IPR015422">
    <property type="entry name" value="PyrdxlP-dep_Trfase_small"/>
</dbReference>
<dbReference type="InterPro" id="IPR005814">
    <property type="entry name" value="Aminotrans_3"/>
</dbReference>
<dbReference type="InterPro" id="IPR006680">
    <property type="entry name" value="Amidohydro-rel"/>
</dbReference>
<gene>
    <name evidence="4" type="ORF">DQG23_30875</name>
</gene>
<dbReference type="PANTHER" id="PTHR43713">
    <property type="entry name" value="GLUTAMATE-1-SEMIALDEHYDE 2,1-AMINOMUTASE"/>
    <property type="match status" value="1"/>
</dbReference>
<dbReference type="GO" id="GO:0016787">
    <property type="term" value="F:hydrolase activity"/>
    <property type="evidence" value="ECO:0007669"/>
    <property type="project" value="InterPro"/>
</dbReference>
<organism evidence="4 5">
    <name type="scientific">Paenibacillus contaminans</name>
    <dbReference type="NCBI Taxonomy" id="450362"/>
    <lineage>
        <taxon>Bacteria</taxon>
        <taxon>Bacillati</taxon>
        <taxon>Bacillota</taxon>
        <taxon>Bacilli</taxon>
        <taxon>Bacillales</taxon>
        <taxon>Paenibacillaceae</taxon>
        <taxon>Paenibacillus</taxon>
    </lineage>
</organism>